<dbReference type="InterPro" id="IPR005123">
    <property type="entry name" value="Oxoglu/Fe-dep_dioxygenase_dom"/>
</dbReference>
<evidence type="ECO:0000313" key="7">
    <source>
        <dbReference type="EMBL" id="MET1253925.1"/>
    </source>
</evidence>
<organism evidence="7 8">
    <name type="scientific">Aliikangiella maris</name>
    <dbReference type="NCBI Taxonomy" id="3162458"/>
    <lineage>
        <taxon>Bacteria</taxon>
        <taxon>Pseudomonadati</taxon>
        <taxon>Pseudomonadota</taxon>
        <taxon>Gammaproteobacteria</taxon>
        <taxon>Oceanospirillales</taxon>
        <taxon>Pleioneaceae</taxon>
        <taxon>Aliikangiella</taxon>
    </lineage>
</organism>
<evidence type="ECO:0000256" key="2">
    <source>
        <dbReference type="ARBA" id="ARBA00022723"/>
    </source>
</evidence>
<keyword evidence="5" id="KW-0408">Iron</keyword>
<feature type="domain" description="Fe2OG dioxygenase" evidence="6">
    <location>
        <begin position="110"/>
        <end position="210"/>
    </location>
</feature>
<gene>
    <name evidence="7" type="ORF">ABVT43_02185</name>
</gene>
<protein>
    <submittedName>
        <fullName evidence="7">Alpha-ketoglutarate-dependent dioxygenase AlkB</fullName>
    </submittedName>
</protein>
<dbReference type="EMBL" id="JBEVCJ010000002">
    <property type="protein sequence ID" value="MET1253925.1"/>
    <property type="molecule type" value="Genomic_DNA"/>
</dbReference>
<name>A0ABV2BPS4_9GAMM</name>
<evidence type="ECO:0000256" key="1">
    <source>
        <dbReference type="ARBA" id="ARBA00001954"/>
    </source>
</evidence>
<sequence>MSDLFSGLRSTTEVYPQTFLLPSFTQTKMLRQLIVTIIKQAPFRKMATPNGHYTNIPLTNCGDWGWVSDEQGYRYSETDPLTGHPWPTMPDYFYQLANSAAAAVGFNNFSADACLINQYKIGSKLGSHQDKNERDFTQPIVSVSIGLPATFQIFGHRRSGKAVEINLYDGDVMVWGGQSRMMYHAVKTIKANPNNPAQRYRYNITFRSSQ</sequence>
<dbReference type="PANTHER" id="PTHR16557:SF2">
    <property type="entry name" value="NUCLEIC ACID DIOXYGENASE ALKBH1"/>
    <property type="match status" value="1"/>
</dbReference>
<accession>A0ABV2BPS4</accession>
<comment type="caution">
    <text evidence="7">The sequence shown here is derived from an EMBL/GenBank/DDBJ whole genome shotgun (WGS) entry which is preliminary data.</text>
</comment>
<keyword evidence="3 7" id="KW-0223">Dioxygenase</keyword>
<keyword evidence="8" id="KW-1185">Reference proteome</keyword>
<keyword evidence="4" id="KW-0560">Oxidoreductase</keyword>
<evidence type="ECO:0000256" key="4">
    <source>
        <dbReference type="ARBA" id="ARBA00023002"/>
    </source>
</evidence>
<dbReference type="InterPro" id="IPR037151">
    <property type="entry name" value="AlkB-like_sf"/>
</dbReference>
<dbReference type="PANTHER" id="PTHR16557">
    <property type="entry name" value="ALKYLATED DNA REPAIR PROTEIN ALKB-RELATED"/>
    <property type="match status" value="1"/>
</dbReference>
<keyword evidence="2" id="KW-0479">Metal-binding</keyword>
<reference evidence="7 8" key="1">
    <citation type="submission" date="2024-06" db="EMBL/GenBank/DDBJ databases">
        <authorList>
            <person name="Li F."/>
        </authorList>
    </citation>
    <scope>NUCLEOTIDE SEQUENCE [LARGE SCALE GENOMIC DNA]</scope>
    <source>
        <strain evidence="7 8">GXAS 311</strain>
    </source>
</reference>
<dbReference type="PROSITE" id="PS51471">
    <property type="entry name" value="FE2OG_OXY"/>
    <property type="match status" value="1"/>
</dbReference>
<proteinExistence type="predicted"/>
<dbReference type="GO" id="GO:0051213">
    <property type="term" value="F:dioxygenase activity"/>
    <property type="evidence" value="ECO:0007669"/>
    <property type="project" value="UniProtKB-KW"/>
</dbReference>
<dbReference type="InterPro" id="IPR004574">
    <property type="entry name" value="Alkb"/>
</dbReference>
<dbReference type="RefSeq" id="WP_353873473.1">
    <property type="nucleotide sequence ID" value="NZ_JBEVCJ010000002.1"/>
</dbReference>
<dbReference type="SUPFAM" id="SSF51197">
    <property type="entry name" value="Clavaminate synthase-like"/>
    <property type="match status" value="1"/>
</dbReference>
<comment type="cofactor">
    <cofactor evidence="1">
        <name>Fe(2+)</name>
        <dbReference type="ChEBI" id="CHEBI:29033"/>
    </cofactor>
</comment>
<dbReference type="Gene3D" id="2.60.120.590">
    <property type="entry name" value="Alpha-ketoglutarate-dependent dioxygenase AlkB-like"/>
    <property type="match status" value="1"/>
</dbReference>
<evidence type="ECO:0000256" key="5">
    <source>
        <dbReference type="ARBA" id="ARBA00023004"/>
    </source>
</evidence>
<evidence type="ECO:0000256" key="3">
    <source>
        <dbReference type="ARBA" id="ARBA00022964"/>
    </source>
</evidence>
<evidence type="ECO:0000259" key="6">
    <source>
        <dbReference type="PROSITE" id="PS51471"/>
    </source>
</evidence>
<dbReference type="Pfam" id="PF13532">
    <property type="entry name" value="2OG-FeII_Oxy_2"/>
    <property type="match status" value="1"/>
</dbReference>
<dbReference type="InterPro" id="IPR027450">
    <property type="entry name" value="AlkB-like"/>
</dbReference>
<dbReference type="Proteomes" id="UP001548189">
    <property type="component" value="Unassembled WGS sequence"/>
</dbReference>
<evidence type="ECO:0000313" key="8">
    <source>
        <dbReference type="Proteomes" id="UP001548189"/>
    </source>
</evidence>